<gene>
    <name evidence="1" type="ORF">L596_025223</name>
</gene>
<comment type="caution">
    <text evidence="1">The sequence shown here is derived from an EMBL/GenBank/DDBJ whole genome shotgun (WGS) entry which is preliminary data.</text>
</comment>
<dbReference type="AlphaFoldDB" id="A0A4U5M782"/>
<dbReference type="Proteomes" id="UP000298663">
    <property type="component" value="Unassembled WGS sequence"/>
</dbReference>
<reference evidence="1 2" key="2">
    <citation type="journal article" date="2019" name="G3 (Bethesda)">
        <title>Hybrid Assembly of the Genome of the Entomopathogenic Nematode Steinernema carpocapsae Identifies the X-Chromosome.</title>
        <authorList>
            <person name="Serra L."/>
            <person name="Macchietto M."/>
            <person name="Macias-Munoz A."/>
            <person name="McGill C.J."/>
            <person name="Rodriguez I.M."/>
            <person name="Rodriguez B."/>
            <person name="Murad R."/>
            <person name="Mortazavi A."/>
        </authorList>
    </citation>
    <scope>NUCLEOTIDE SEQUENCE [LARGE SCALE GENOMIC DNA]</scope>
    <source>
        <strain evidence="1 2">ALL</strain>
    </source>
</reference>
<sequence>MVGHLQLACSEQLRHHPSSAATLLMLQCCSSAVLRAATAVALVTLCVTASTADRLSDECRVLKESGYKIALFVSGNDLITTQGFDGTEIDLLKEYNDWAKIGQQKPFKPTVARLLLGYNNNFIALPYTAGFLITVGSSKVFVAHHEKEVALNHWLPSEEGAFQFLHESIMDYDFGKVDPATVTFYNNRIFAGKKQFDVTIGKEVVDVDSHVNYTEGHHFDLTHGVSVAEEDKHKTLVGVIDGLKVVREECQLKTSTINDCFGGVCESILIGHSSYSKGAFCFAVNNCMVASGPKGLFDTILVVPNKAIELLENTTRPERRLSSSADGGARPFMSRVYLSLIFWYRS</sequence>
<protein>
    <submittedName>
        <fullName evidence="1">Uncharacterized protein</fullName>
    </submittedName>
</protein>
<evidence type="ECO:0000313" key="1">
    <source>
        <dbReference type="EMBL" id="TKR64734.1"/>
    </source>
</evidence>
<proteinExistence type="predicted"/>
<dbReference type="EMBL" id="AZBU02000009">
    <property type="protein sequence ID" value="TKR64734.1"/>
    <property type="molecule type" value="Genomic_DNA"/>
</dbReference>
<evidence type="ECO:0000313" key="2">
    <source>
        <dbReference type="Proteomes" id="UP000298663"/>
    </source>
</evidence>
<organism evidence="1 2">
    <name type="scientific">Steinernema carpocapsae</name>
    <name type="common">Entomopathogenic nematode</name>
    <dbReference type="NCBI Taxonomy" id="34508"/>
    <lineage>
        <taxon>Eukaryota</taxon>
        <taxon>Metazoa</taxon>
        <taxon>Ecdysozoa</taxon>
        <taxon>Nematoda</taxon>
        <taxon>Chromadorea</taxon>
        <taxon>Rhabditida</taxon>
        <taxon>Tylenchina</taxon>
        <taxon>Panagrolaimomorpha</taxon>
        <taxon>Strongyloidoidea</taxon>
        <taxon>Steinernematidae</taxon>
        <taxon>Steinernema</taxon>
    </lineage>
</organism>
<reference evidence="1 2" key="1">
    <citation type="journal article" date="2015" name="Genome Biol.">
        <title>Comparative genomics of Steinernema reveals deeply conserved gene regulatory networks.</title>
        <authorList>
            <person name="Dillman A.R."/>
            <person name="Macchietto M."/>
            <person name="Porter C.F."/>
            <person name="Rogers A."/>
            <person name="Williams B."/>
            <person name="Antoshechkin I."/>
            <person name="Lee M.M."/>
            <person name="Goodwin Z."/>
            <person name="Lu X."/>
            <person name="Lewis E.E."/>
            <person name="Goodrich-Blair H."/>
            <person name="Stock S.P."/>
            <person name="Adams B.J."/>
            <person name="Sternberg P.W."/>
            <person name="Mortazavi A."/>
        </authorList>
    </citation>
    <scope>NUCLEOTIDE SEQUENCE [LARGE SCALE GENOMIC DNA]</scope>
    <source>
        <strain evidence="1 2">ALL</strain>
    </source>
</reference>
<name>A0A4U5M782_STECR</name>
<keyword evidence="2" id="KW-1185">Reference proteome</keyword>
<accession>A0A4U5M782</accession>